<feature type="region of interest" description="Disordered" evidence="1">
    <location>
        <begin position="1"/>
        <end position="34"/>
    </location>
</feature>
<accession>A0AAV1Y0S5</accession>
<dbReference type="EMBL" id="CAXHTB010000020">
    <property type="protein sequence ID" value="CAL0327621.1"/>
    <property type="molecule type" value="Genomic_DNA"/>
</dbReference>
<organism evidence="2 3">
    <name type="scientific">Lupinus luteus</name>
    <name type="common">European yellow lupine</name>
    <dbReference type="NCBI Taxonomy" id="3873"/>
    <lineage>
        <taxon>Eukaryota</taxon>
        <taxon>Viridiplantae</taxon>
        <taxon>Streptophyta</taxon>
        <taxon>Embryophyta</taxon>
        <taxon>Tracheophyta</taxon>
        <taxon>Spermatophyta</taxon>
        <taxon>Magnoliopsida</taxon>
        <taxon>eudicotyledons</taxon>
        <taxon>Gunneridae</taxon>
        <taxon>Pentapetalae</taxon>
        <taxon>rosids</taxon>
        <taxon>fabids</taxon>
        <taxon>Fabales</taxon>
        <taxon>Fabaceae</taxon>
        <taxon>Papilionoideae</taxon>
        <taxon>50 kb inversion clade</taxon>
        <taxon>genistoids sensu lato</taxon>
        <taxon>core genistoids</taxon>
        <taxon>Genisteae</taxon>
        <taxon>Lupinus</taxon>
    </lineage>
</organism>
<name>A0AAV1Y0S5_LUPLU</name>
<evidence type="ECO:0000313" key="3">
    <source>
        <dbReference type="Proteomes" id="UP001497480"/>
    </source>
</evidence>
<reference evidence="2 3" key="1">
    <citation type="submission" date="2024-03" db="EMBL/GenBank/DDBJ databases">
        <authorList>
            <person name="Martinez-Hernandez J."/>
        </authorList>
    </citation>
    <scope>NUCLEOTIDE SEQUENCE [LARGE SCALE GENOMIC DNA]</scope>
</reference>
<comment type="caution">
    <text evidence="2">The sequence shown here is derived from an EMBL/GenBank/DDBJ whole genome shotgun (WGS) entry which is preliminary data.</text>
</comment>
<feature type="region of interest" description="Disordered" evidence="1">
    <location>
        <begin position="96"/>
        <end position="115"/>
    </location>
</feature>
<feature type="compositionally biased region" description="Polar residues" evidence="1">
    <location>
        <begin position="100"/>
        <end position="115"/>
    </location>
</feature>
<feature type="compositionally biased region" description="Polar residues" evidence="1">
    <location>
        <begin position="12"/>
        <end position="21"/>
    </location>
</feature>
<gene>
    <name evidence="2" type="ORF">LLUT_LOCUS28681</name>
</gene>
<evidence type="ECO:0000256" key="1">
    <source>
        <dbReference type="SAM" id="MobiDB-lite"/>
    </source>
</evidence>
<keyword evidence="3" id="KW-1185">Reference proteome</keyword>
<dbReference type="AlphaFoldDB" id="A0AAV1Y0S5"/>
<protein>
    <submittedName>
        <fullName evidence="2">Uncharacterized protein</fullName>
    </submittedName>
</protein>
<sequence>MDSSVGDYDILETSTQNNNRNVQEKESTNVSQSEQKIGDIWTIECLLKSILTIEDLIIQQMAHNMKAKFDPFYVKKVKQIKINLYKLYDEYVNKDDQSNKSHSQVQASSSLGGGK</sequence>
<dbReference type="Proteomes" id="UP001497480">
    <property type="component" value="Unassembled WGS sequence"/>
</dbReference>
<proteinExistence type="predicted"/>
<evidence type="ECO:0000313" key="2">
    <source>
        <dbReference type="EMBL" id="CAL0327621.1"/>
    </source>
</evidence>